<feature type="coiled-coil region" evidence="1">
    <location>
        <begin position="255"/>
        <end position="282"/>
    </location>
</feature>
<keyword evidence="4" id="KW-1185">Reference proteome</keyword>
<gene>
    <name evidence="3" type="ORF">GCM10007320_14500</name>
</gene>
<dbReference type="InterPro" id="IPR036869">
    <property type="entry name" value="J_dom_sf"/>
</dbReference>
<reference evidence="4" key="1">
    <citation type="journal article" date="2019" name="Int. J. Syst. Evol. Microbiol.">
        <title>The Global Catalogue of Microorganisms (GCM) 10K type strain sequencing project: providing services to taxonomists for standard genome sequencing and annotation.</title>
        <authorList>
            <consortium name="The Broad Institute Genomics Platform"/>
            <consortium name="The Broad Institute Genome Sequencing Center for Infectious Disease"/>
            <person name="Wu L."/>
            <person name="Ma J."/>
        </authorList>
    </citation>
    <scope>NUCLEOTIDE SEQUENCE [LARGE SCALE GENOMIC DNA]</scope>
    <source>
        <strain evidence="4">KCTC 23314</strain>
    </source>
</reference>
<dbReference type="RefSeq" id="WP_189686280.1">
    <property type="nucleotide sequence ID" value="NZ_BMYK01000003.1"/>
</dbReference>
<feature type="compositionally biased region" description="Low complexity" evidence="2">
    <location>
        <begin position="154"/>
        <end position="163"/>
    </location>
</feature>
<feature type="compositionally biased region" description="Low complexity" evidence="2">
    <location>
        <begin position="127"/>
        <end position="138"/>
    </location>
</feature>
<dbReference type="SUPFAM" id="SSF46565">
    <property type="entry name" value="Chaperone J-domain"/>
    <property type="match status" value="1"/>
</dbReference>
<protein>
    <submittedName>
        <fullName evidence="3">Molecular chaperone DnaJ</fullName>
    </submittedName>
</protein>
<dbReference type="CDD" id="cd06257">
    <property type="entry name" value="DnaJ"/>
    <property type="match status" value="1"/>
</dbReference>
<dbReference type="Proteomes" id="UP000626210">
    <property type="component" value="Unassembled WGS sequence"/>
</dbReference>
<evidence type="ECO:0000313" key="3">
    <source>
        <dbReference type="EMBL" id="GHC75864.1"/>
    </source>
</evidence>
<name>A0ABQ3FY69_9BURK</name>
<evidence type="ECO:0000313" key="4">
    <source>
        <dbReference type="Proteomes" id="UP000626210"/>
    </source>
</evidence>
<evidence type="ECO:0000256" key="1">
    <source>
        <dbReference type="SAM" id="Coils"/>
    </source>
</evidence>
<accession>A0ABQ3FY69</accession>
<dbReference type="EMBL" id="BMYK01000003">
    <property type="protein sequence ID" value="GHC75864.1"/>
    <property type="molecule type" value="Genomic_DNA"/>
</dbReference>
<feature type="region of interest" description="Disordered" evidence="2">
    <location>
        <begin position="122"/>
        <end position="189"/>
    </location>
</feature>
<dbReference type="InterPro" id="IPR001623">
    <property type="entry name" value="DnaJ_domain"/>
</dbReference>
<feature type="compositionally biased region" description="Basic residues" evidence="2">
    <location>
        <begin position="164"/>
        <end position="179"/>
    </location>
</feature>
<comment type="caution">
    <text evidence="3">The sequence shown here is derived from an EMBL/GenBank/DDBJ whole genome shotgun (WGS) entry which is preliminary data.</text>
</comment>
<dbReference type="Gene3D" id="1.10.287.110">
    <property type="entry name" value="DnaJ domain"/>
    <property type="match status" value="1"/>
</dbReference>
<keyword evidence="1" id="KW-0175">Coiled coil</keyword>
<proteinExistence type="predicted"/>
<sequence>MVDLVTTADRGQPPQLAEFHRLTDAIAAQRTVLQRWQQAGADFHRQQAQALAPLLASQRAIDLDLLRLLDQAAHAGELGRNDLHILHALVRDLAASLLRQGEEPELRAIFARHQDNAYDDVPEEAPEAAAPAPTAAAPADDDGDWMAQWERMEAAQSDAAQQRARQRAQHKAASRRRRMAAPEPEDASQTIRAVFRKLASALHPDRAPDDSERARKTALMQRVNVAYAARNLLDLLQLQLEIEQIDLRSIAAMGEETLARHNRVLAEQLEELRQETADTERGLRTLLGLGHGAEPTAARIARAIREQSRALQQNIAYYRWELDELQDPRFFKQWLREQRD</sequence>
<organism evidence="3 4">
    <name type="scientific">Pseudorhodoferax aquiterrae</name>
    <dbReference type="NCBI Taxonomy" id="747304"/>
    <lineage>
        <taxon>Bacteria</taxon>
        <taxon>Pseudomonadati</taxon>
        <taxon>Pseudomonadota</taxon>
        <taxon>Betaproteobacteria</taxon>
        <taxon>Burkholderiales</taxon>
        <taxon>Comamonadaceae</taxon>
    </lineage>
</organism>
<evidence type="ECO:0000256" key="2">
    <source>
        <dbReference type="SAM" id="MobiDB-lite"/>
    </source>
</evidence>